<proteinExistence type="predicted"/>
<reference evidence="3" key="2">
    <citation type="submission" date="2015-01" db="EMBL/GenBank/DDBJ databases">
        <title>Evolutionary Origins and Diversification of the Mycorrhizal Mutualists.</title>
        <authorList>
            <consortium name="DOE Joint Genome Institute"/>
            <consortium name="Mycorrhizal Genomics Consortium"/>
            <person name="Kohler A."/>
            <person name="Kuo A."/>
            <person name="Nagy L.G."/>
            <person name="Floudas D."/>
            <person name="Copeland A."/>
            <person name="Barry K.W."/>
            <person name="Cichocki N."/>
            <person name="Veneault-Fourrey C."/>
            <person name="LaButti K."/>
            <person name="Lindquist E.A."/>
            <person name="Lipzen A."/>
            <person name="Lundell T."/>
            <person name="Morin E."/>
            <person name="Murat C."/>
            <person name="Riley R."/>
            <person name="Ohm R."/>
            <person name="Sun H."/>
            <person name="Tunlid A."/>
            <person name="Henrissat B."/>
            <person name="Grigoriev I.V."/>
            <person name="Hibbett D.S."/>
            <person name="Martin F."/>
        </authorList>
    </citation>
    <scope>NUCLEOTIDE SEQUENCE [LARGE SCALE GENOMIC DNA]</scope>
    <source>
        <strain evidence="3">UH-Slu-Lm8-n1</strain>
    </source>
</reference>
<feature type="region of interest" description="Disordered" evidence="1">
    <location>
        <begin position="55"/>
        <end position="77"/>
    </location>
</feature>
<gene>
    <name evidence="2" type="ORF">CY34DRAFT_18297</name>
</gene>
<sequence length="114" mass="12985">MDQPQDNVRTNMIQQASDGNAVDNVQQQGEAPQPGFVITTSAMALWDYAQTVVQDEQEHAQTHPHAARPPRPPVPMSRRDRCILTLILEEKRDNLKQLWKELSEIELLLGLEFV</sequence>
<reference evidence="2 3" key="1">
    <citation type="submission" date="2014-04" db="EMBL/GenBank/DDBJ databases">
        <authorList>
            <consortium name="DOE Joint Genome Institute"/>
            <person name="Kuo A."/>
            <person name="Ruytinx J."/>
            <person name="Rineau F."/>
            <person name="Colpaert J."/>
            <person name="Kohler A."/>
            <person name="Nagy L.G."/>
            <person name="Floudas D."/>
            <person name="Copeland A."/>
            <person name="Barry K.W."/>
            <person name="Cichocki N."/>
            <person name="Veneault-Fourrey C."/>
            <person name="LaButti K."/>
            <person name="Lindquist E.A."/>
            <person name="Lipzen A."/>
            <person name="Lundell T."/>
            <person name="Morin E."/>
            <person name="Murat C."/>
            <person name="Sun H."/>
            <person name="Tunlid A."/>
            <person name="Henrissat B."/>
            <person name="Grigoriev I.V."/>
            <person name="Hibbett D.S."/>
            <person name="Martin F."/>
            <person name="Nordberg H.P."/>
            <person name="Cantor M.N."/>
            <person name="Hua S.X."/>
        </authorList>
    </citation>
    <scope>NUCLEOTIDE SEQUENCE [LARGE SCALE GENOMIC DNA]</scope>
    <source>
        <strain evidence="2 3">UH-Slu-Lm8-n1</strain>
    </source>
</reference>
<accession>A0A0D0AH44</accession>
<dbReference type="EMBL" id="KN835918">
    <property type="protein sequence ID" value="KIK33557.1"/>
    <property type="molecule type" value="Genomic_DNA"/>
</dbReference>
<dbReference type="Proteomes" id="UP000054485">
    <property type="component" value="Unassembled WGS sequence"/>
</dbReference>
<organism evidence="2 3">
    <name type="scientific">Suillus luteus UH-Slu-Lm8-n1</name>
    <dbReference type="NCBI Taxonomy" id="930992"/>
    <lineage>
        <taxon>Eukaryota</taxon>
        <taxon>Fungi</taxon>
        <taxon>Dikarya</taxon>
        <taxon>Basidiomycota</taxon>
        <taxon>Agaricomycotina</taxon>
        <taxon>Agaricomycetes</taxon>
        <taxon>Agaricomycetidae</taxon>
        <taxon>Boletales</taxon>
        <taxon>Suillineae</taxon>
        <taxon>Suillaceae</taxon>
        <taxon>Suillus</taxon>
    </lineage>
</organism>
<dbReference type="HOGENOM" id="CLU_2135195_0_0_1"/>
<feature type="compositionally biased region" description="Polar residues" evidence="1">
    <location>
        <begin position="1"/>
        <end position="30"/>
    </location>
</feature>
<evidence type="ECO:0000313" key="2">
    <source>
        <dbReference type="EMBL" id="KIK33557.1"/>
    </source>
</evidence>
<evidence type="ECO:0000313" key="3">
    <source>
        <dbReference type="Proteomes" id="UP000054485"/>
    </source>
</evidence>
<protein>
    <submittedName>
        <fullName evidence="2">Uncharacterized protein</fullName>
    </submittedName>
</protein>
<dbReference type="OrthoDB" id="2686389at2759"/>
<keyword evidence="3" id="KW-1185">Reference proteome</keyword>
<dbReference type="InParanoid" id="A0A0D0AH44"/>
<evidence type="ECO:0000256" key="1">
    <source>
        <dbReference type="SAM" id="MobiDB-lite"/>
    </source>
</evidence>
<name>A0A0D0AH44_9AGAM</name>
<dbReference type="AlphaFoldDB" id="A0A0D0AH44"/>
<feature type="region of interest" description="Disordered" evidence="1">
    <location>
        <begin position="1"/>
        <end position="33"/>
    </location>
</feature>